<evidence type="ECO:0000256" key="6">
    <source>
        <dbReference type="ARBA" id="ARBA00022692"/>
    </source>
</evidence>
<dbReference type="GO" id="GO:0006885">
    <property type="term" value="P:regulation of pH"/>
    <property type="evidence" value="ECO:0000318"/>
    <property type="project" value="GO_Central"/>
</dbReference>
<dbReference type="GO" id="GO:0015297">
    <property type="term" value="F:antiporter activity"/>
    <property type="evidence" value="ECO:0007669"/>
    <property type="project" value="InterPro"/>
</dbReference>
<organism evidence="17 18">
    <name type="scientific">Setaria italica</name>
    <name type="common">Foxtail millet</name>
    <name type="synonym">Panicum italicum</name>
    <dbReference type="NCBI Taxonomy" id="4555"/>
    <lineage>
        <taxon>Eukaryota</taxon>
        <taxon>Viridiplantae</taxon>
        <taxon>Streptophyta</taxon>
        <taxon>Embryophyta</taxon>
        <taxon>Tracheophyta</taxon>
        <taxon>Spermatophyta</taxon>
        <taxon>Magnoliopsida</taxon>
        <taxon>Liliopsida</taxon>
        <taxon>Poales</taxon>
        <taxon>Poaceae</taxon>
        <taxon>PACMAD clade</taxon>
        <taxon>Panicoideae</taxon>
        <taxon>Panicodae</taxon>
        <taxon>Paniceae</taxon>
        <taxon>Cenchrinae</taxon>
        <taxon>Setaria</taxon>
    </lineage>
</organism>
<dbReference type="Pfam" id="PF23256">
    <property type="entry name" value="CHX17_2nd"/>
    <property type="match status" value="1"/>
</dbReference>
<dbReference type="FunFam" id="3.40.50.12370:FF:000002">
    <property type="entry name" value="Cation/H(+) antiporter 14"/>
    <property type="match status" value="1"/>
</dbReference>
<evidence type="ECO:0000256" key="11">
    <source>
        <dbReference type="ARBA" id="ARBA00038341"/>
    </source>
</evidence>
<dbReference type="Gene3D" id="1.20.1530.20">
    <property type="match status" value="1"/>
</dbReference>
<dbReference type="GO" id="GO:1902600">
    <property type="term" value="P:proton transmembrane transport"/>
    <property type="evidence" value="ECO:0007669"/>
    <property type="project" value="InterPro"/>
</dbReference>
<keyword evidence="4" id="KW-0813">Transport</keyword>
<dbReference type="InterPro" id="IPR038770">
    <property type="entry name" value="Na+/solute_symporter_sf"/>
</dbReference>
<dbReference type="InterPro" id="IPR057291">
    <property type="entry name" value="CHX17_2nd"/>
</dbReference>
<dbReference type="Pfam" id="PF23259">
    <property type="entry name" value="CHX17_C"/>
    <property type="match status" value="1"/>
</dbReference>
<feature type="domain" description="Cation/H+ exchanger transmembrane" evidence="14">
    <location>
        <begin position="102"/>
        <end position="461"/>
    </location>
</feature>
<feature type="transmembrane region" description="Helical" evidence="13">
    <location>
        <begin position="308"/>
        <end position="327"/>
    </location>
</feature>
<evidence type="ECO:0000313" key="17">
    <source>
        <dbReference type="EnsemblPlants" id="KQL01033"/>
    </source>
</evidence>
<evidence type="ECO:0000256" key="2">
    <source>
        <dbReference type="ARBA" id="ARBA00004119"/>
    </source>
</evidence>
<dbReference type="Gene3D" id="3.40.50.12370">
    <property type="match status" value="1"/>
</dbReference>
<dbReference type="GO" id="GO:0012505">
    <property type="term" value="C:endomembrane system"/>
    <property type="evidence" value="ECO:0000318"/>
    <property type="project" value="GO_Central"/>
</dbReference>
<feature type="region of interest" description="Disordered" evidence="12">
    <location>
        <begin position="826"/>
        <end position="849"/>
    </location>
</feature>
<keyword evidence="7" id="KW-0630">Potassium</keyword>
<dbReference type="PANTHER" id="PTHR32468:SF102">
    <property type="entry name" value="OS08G0117800 PROTEIN"/>
    <property type="match status" value="1"/>
</dbReference>
<dbReference type="PANTHER" id="PTHR32468">
    <property type="entry name" value="CATION/H + ANTIPORTER"/>
    <property type="match status" value="1"/>
</dbReference>
<feature type="transmembrane region" description="Helical" evidence="13">
    <location>
        <begin position="419"/>
        <end position="439"/>
    </location>
</feature>
<feature type="transmembrane region" description="Helical" evidence="13">
    <location>
        <begin position="388"/>
        <end position="412"/>
    </location>
</feature>
<protein>
    <submittedName>
        <fullName evidence="17">Uncharacterized protein</fullName>
    </submittedName>
</protein>
<dbReference type="Proteomes" id="UP000004995">
    <property type="component" value="Unassembled WGS sequence"/>
</dbReference>
<feature type="transmembrane region" description="Helical" evidence="13">
    <location>
        <begin position="166"/>
        <end position="188"/>
    </location>
</feature>
<dbReference type="GO" id="GO:0006813">
    <property type="term" value="P:potassium ion transport"/>
    <property type="evidence" value="ECO:0007669"/>
    <property type="project" value="UniProtKB-KW"/>
</dbReference>
<evidence type="ECO:0000256" key="3">
    <source>
        <dbReference type="ARBA" id="ARBA00004141"/>
    </source>
</evidence>
<evidence type="ECO:0000256" key="10">
    <source>
        <dbReference type="ARBA" id="ARBA00023136"/>
    </source>
</evidence>
<feature type="transmembrane region" description="Helical" evidence="13">
    <location>
        <begin position="81"/>
        <end position="100"/>
    </location>
</feature>
<feature type="transmembrane region" description="Helical" evidence="13">
    <location>
        <begin position="359"/>
        <end position="376"/>
    </location>
</feature>
<evidence type="ECO:0000256" key="7">
    <source>
        <dbReference type="ARBA" id="ARBA00022958"/>
    </source>
</evidence>
<dbReference type="InParanoid" id="K3YLG1"/>
<dbReference type="InterPro" id="IPR057290">
    <property type="entry name" value="CHX17_C"/>
</dbReference>
<feature type="transmembrane region" description="Helical" evidence="13">
    <location>
        <begin position="451"/>
        <end position="469"/>
    </location>
</feature>
<feature type="compositionally biased region" description="Basic and acidic residues" evidence="12">
    <location>
        <begin position="837"/>
        <end position="849"/>
    </location>
</feature>
<comment type="subcellular location">
    <subcellularLocation>
        <location evidence="3">Membrane</location>
        <topology evidence="3">Multi-pass membrane protein</topology>
    </subcellularLocation>
    <subcellularLocation>
        <location evidence="2">Plastid</location>
        <location evidence="2">Chloroplast envelope</location>
    </subcellularLocation>
</comment>
<comment type="function">
    <text evidence="1">May function as sodium-coupled metabolite transporter across the chloroplast envelope.</text>
</comment>
<evidence type="ECO:0000256" key="5">
    <source>
        <dbReference type="ARBA" id="ARBA00022538"/>
    </source>
</evidence>
<dbReference type="GO" id="GO:0009941">
    <property type="term" value="C:chloroplast envelope"/>
    <property type="evidence" value="ECO:0007669"/>
    <property type="project" value="UniProtKB-SubCell"/>
</dbReference>
<feature type="transmembrane region" description="Helical" evidence="13">
    <location>
        <begin position="333"/>
        <end position="352"/>
    </location>
</feature>
<dbReference type="GO" id="GO:0098662">
    <property type="term" value="P:inorganic cation transmembrane transport"/>
    <property type="evidence" value="ECO:0000318"/>
    <property type="project" value="GO_Central"/>
</dbReference>
<evidence type="ECO:0000256" key="9">
    <source>
        <dbReference type="ARBA" id="ARBA00023065"/>
    </source>
</evidence>
<feature type="compositionally biased region" description="Polar residues" evidence="12">
    <location>
        <begin position="826"/>
        <end position="836"/>
    </location>
</feature>
<evidence type="ECO:0000256" key="1">
    <source>
        <dbReference type="ARBA" id="ARBA00003198"/>
    </source>
</evidence>
<dbReference type="OMA" id="DRNCVPS"/>
<dbReference type="InterPro" id="IPR050794">
    <property type="entry name" value="CPA2_transporter"/>
</dbReference>
<evidence type="ECO:0000256" key="13">
    <source>
        <dbReference type="SAM" id="Phobius"/>
    </source>
</evidence>
<keyword evidence="10 13" id="KW-0472">Membrane</keyword>
<dbReference type="Gramene" id="KQL01033">
    <property type="protein sequence ID" value="KQL01033"/>
    <property type="gene ID" value="SETIT_015085mg"/>
</dbReference>
<reference evidence="18" key="1">
    <citation type="journal article" date="2012" name="Nat. Biotechnol.">
        <title>Reference genome sequence of the model plant Setaria.</title>
        <authorList>
            <person name="Bennetzen J.L."/>
            <person name="Schmutz J."/>
            <person name="Wang H."/>
            <person name="Percifield R."/>
            <person name="Hawkins J."/>
            <person name="Pontaroli A.C."/>
            <person name="Estep M."/>
            <person name="Feng L."/>
            <person name="Vaughn J.N."/>
            <person name="Grimwood J."/>
            <person name="Jenkins J."/>
            <person name="Barry K."/>
            <person name="Lindquist E."/>
            <person name="Hellsten U."/>
            <person name="Deshpande S."/>
            <person name="Wang X."/>
            <person name="Wu X."/>
            <person name="Mitros T."/>
            <person name="Triplett J."/>
            <person name="Yang X."/>
            <person name="Ye C.Y."/>
            <person name="Mauro-Herrera M."/>
            <person name="Wang L."/>
            <person name="Li P."/>
            <person name="Sharma M."/>
            <person name="Sharma R."/>
            <person name="Ronald P.C."/>
            <person name="Panaud O."/>
            <person name="Kellogg E.A."/>
            <person name="Brutnell T.P."/>
            <person name="Doust A.N."/>
            <person name="Tuskan G.A."/>
            <person name="Rokhsar D."/>
            <person name="Devos K.M."/>
        </authorList>
    </citation>
    <scope>NUCLEOTIDE SEQUENCE [LARGE SCALE GENOMIC DNA]</scope>
    <source>
        <strain evidence="18">cv. Yugu1</strain>
    </source>
</reference>
<evidence type="ECO:0000256" key="4">
    <source>
        <dbReference type="ARBA" id="ARBA00022448"/>
    </source>
</evidence>
<feature type="transmembrane region" description="Helical" evidence="13">
    <location>
        <begin position="234"/>
        <end position="257"/>
    </location>
</feature>
<dbReference type="eggNOG" id="KOG1650">
    <property type="taxonomic scope" value="Eukaryota"/>
</dbReference>
<dbReference type="HOGENOM" id="CLU_005126_6_2_1"/>
<reference evidence="17" key="2">
    <citation type="submission" date="2018-08" db="UniProtKB">
        <authorList>
            <consortium name="EnsemblPlants"/>
        </authorList>
    </citation>
    <scope>IDENTIFICATION</scope>
    <source>
        <strain evidence="17">Yugu1</strain>
    </source>
</reference>
<evidence type="ECO:0000259" key="16">
    <source>
        <dbReference type="Pfam" id="PF23259"/>
    </source>
</evidence>
<dbReference type="EMBL" id="AGNK02003598">
    <property type="status" value="NOT_ANNOTATED_CDS"/>
    <property type="molecule type" value="Genomic_DNA"/>
</dbReference>
<accession>K3YLG1</accession>
<feature type="transmembrane region" description="Helical" evidence="13">
    <location>
        <begin position="269"/>
        <end position="288"/>
    </location>
</feature>
<dbReference type="InterPro" id="IPR006153">
    <property type="entry name" value="Cation/H_exchanger_TM"/>
</dbReference>
<evidence type="ECO:0000313" key="18">
    <source>
        <dbReference type="Proteomes" id="UP000004995"/>
    </source>
</evidence>
<keyword evidence="8 13" id="KW-1133">Transmembrane helix</keyword>
<keyword evidence="9" id="KW-0406">Ion transport</keyword>
<name>K3YLG1_SETIT</name>
<keyword evidence="5" id="KW-0633">Potassium transport</keyword>
<comment type="similarity">
    <text evidence="11">Belongs to the monovalent cation:proton antiporter 2 (CPA2) transporter (TC 2.A.37) family. CHX (TC 2.A.37.4) subfamily.</text>
</comment>
<evidence type="ECO:0000259" key="14">
    <source>
        <dbReference type="Pfam" id="PF00999"/>
    </source>
</evidence>
<keyword evidence="6 13" id="KW-0812">Transmembrane</keyword>
<evidence type="ECO:0000259" key="15">
    <source>
        <dbReference type="Pfam" id="PF23256"/>
    </source>
</evidence>
<dbReference type="Pfam" id="PF00999">
    <property type="entry name" value="Na_H_Exchanger"/>
    <property type="match status" value="1"/>
</dbReference>
<feature type="domain" description="Cation/H(+) antiporter central" evidence="15">
    <location>
        <begin position="528"/>
        <end position="657"/>
    </location>
</feature>
<feature type="domain" description="Cation/H(+) antiporter C-terminal" evidence="16">
    <location>
        <begin position="678"/>
        <end position="824"/>
    </location>
</feature>
<dbReference type="EnsemblPlants" id="KQL01033">
    <property type="protein sequence ID" value="KQL01033"/>
    <property type="gene ID" value="SETIT_015085mg"/>
</dbReference>
<proteinExistence type="inferred from homology"/>
<evidence type="ECO:0000256" key="12">
    <source>
        <dbReference type="SAM" id="MobiDB-lite"/>
    </source>
</evidence>
<evidence type="ECO:0000256" key="8">
    <source>
        <dbReference type="ARBA" id="ARBA00022989"/>
    </source>
</evidence>
<feature type="transmembrane region" description="Helical" evidence="13">
    <location>
        <begin position="208"/>
        <end position="227"/>
    </location>
</feature>
<keyword evidence="18" id="KW-1185">Reference proteome</keyword>
<dbReference type="AlphaFoldDB" id="K3YLG1"/>
<sequence length="849" mass="91025">SPRGHGGSPILPGAPFSAAPSTRAAALIIPEPRRPPPMSLEDPSIGPHGEATVNRSLFCFPPNNSAATSSGIFAGDDPLKFYFPLLLYHVCIVFALSRAVHALLRRANVPLVISQILVLPRAGELFATPEGWVQINTVGGYAFMLQIFIVGVKTDLGMIAKSGRKAAAVAFFGTAGPHLAMYAAGAALRARVPAAWKATFMLTNLNSWWSLSAFIVVCCTLDDLNLLSSKLGRLAMSAALIGDFANTFSIAGVTSYLLASSPSEKIQRIGFLSFITFSVFIGLMAFVARPAILRLMRDVPEGALLSEARLVAVLLITITISYTGEILGLHATYGPFMLGLMLPGGAPLGVTLAERLDRLVAGVLMPLLFAQGGMRLDVFKLADASTCLLLEVFLVVGAVAKFVSCMLPCIYCGMSHREAFIIGFIMNFKGITEVVYASAFMDAKVFDDQVYATFMINVLVVGAATASVVKHMYHPEEKYVAYRRRTVQHKKLGDELRVLACVHSQADVEPMLALLDASSPTPVSPVAVYLLHLAPLAGLTTSVLRSFKHGDRNCVPSGGTHSERIVNAFQLFVQQRPPGSASLLPYVCIAPYATMHDDVCEIALEKRANLIVVPFHQRLAIDGSVENTTANAGAVQDANANVLSYSPCSVAILVDRGSLSVVPGAGPAADADGFPHRVALYFLGGPDDREALALAAYMAEDAPIGLTVFRFLLPPEWRKGGDAEEARLDEEAVQEYVRRWVDDERVVYSENVVSGSDEMVAVIRTASPACDLLIVGRRADSPESPLTAGISDWSEHLELGVLGDLLTSTDFGCRVSTLVVQQQTRAAAGEINQSPEKNTEQRPESDGHV</sequence>
<dbReference type="GO" id="GO:0016020">
    <property type="term" value="C:membrane"/>
    <property type="evidence" value="ECO:0007669"/>
    <property type="project" value="UniProtKB-SubCell"/>
</dbReference>